<feature type="compositionally biased region" description="Low complexity" evidence="4">
    <location>
        <begin position="681"/>
        <end position="700"/>
    </location>
</feature>
<keyword evidence="1 2" id="KW-0728">SH3 domain</keyword>
<dbReference type="PANTHER" id="PTHR12752">
    <property type="entry name" value="PHOSPHOINOSITOL 3-PHOSPHATE-BINDING PROTEIN"/>
    <property type="match status" value="1"/>
</dbReference>
<keyword evidence="3" id="KW-0175">Coiled coil</keyword>
<dbReference type="InterPro" id="IPR036028">
    <property type="entry name" value="SH3-like_dom_sf"/>
</dbReference>
<dbReference type="SUPFAM" id="SSF47769">
    <property type="entry name" value="SAM/Pointed domain"/>
    <property type="match status" value="1"/>
</dbReference>
<feature type="domain" description="SH3" evidence="5">
    <location>
        <begin position="2"/>
        <end position="65"/>
    </location>
</feature>
<dbReference type="OrthoDB" id="73680at2759"/>
<dbReference type="Proteomes" id="UP000077051">
    <property type="component" value="Unassembled WGS sequence"/>
</dbReference>
<dbReference type="Gene3D" id="2.30.30.40">
    <property type="entry name" value="SH3 Domains"/>
    <property type="match status" value="1"/>
</dbReference>
<evidence type="ECO:0000256" key="2">
    <source>
        <dbReference type="PROSITE-ProRule" id="PRU00192"/>
    </source>
</evidence>
<evidence type="ECO:0008006" key="10">
    <source>
        <dbReference type="Google" id="ProtNLM"/>
    </source>
</evidence>
<dbReference type="SUPFAM" id="SSF50729">
    <property type="entry name" value="PH domain-like"/>
    <property type="match status" value="1"/>
</dbReference>
<feature type="coiled-coil region" evidence="3">
    <location>
        <begin position="327"/>
        <end position="365"/>
    </location>
</feature>
<dbReference type="CDD" id="cd00174">
    <property type="entry name" value="SH3"/>
    <property type="match status" value="1"/>
</dbReference>
<evidence type="ECO:0000256" key="3">
    <source>
        <dbReference type="SAM" id="Coils"/>
    </source>
</evidence>
<evidence type="ECO:0000313" key="8">
    <source>
        <dbReference type="EMBL" id="OAD00087.1"/>
    </source>
</evidence>
<dbReference type="InterPro" id="IPR013761">
    <property type="entry name" value="SAM/pointed_sf"/>
</dbReference>
<evidence type="ECO:0000313" key="9">
    <source>
        <dbReference type="Proteomes" id="UP000077051"/>
    </source>
</evidence>
<dbReference type="Gene3D" id="1.10.418.10">
    <property type="entry name" value="Calponin-like domain"/>
    <property type="match status" value="1"/>
</dbReference>
<gene>
    <name evidence="8" type="ORF">MUCCIDRAFT_165903</name>
</gene>
<dbReference type="EMBL" id="AMYB01000007">
    <property type="protein sequence ID" value="OAD00087.1"/>
    <property type="molecule type" value="Genomic_DNA"/>
</dbReference>
<accession>A0A162YQZ6</accession>
<feature type="region of interest" description="Disordered" evidence="4">
    <location>
        <begin position="201"/>
        <end position="298"/>
    </location>
</feature>
<dbReference type="InterPro" id="IPR001849">
    <property type="entry name" value="PH_domain"/>
</dbReference>
<dbReference type="PROSITE" id="PS50002">
    <property type="entry name" value="SH3"/>
    <property type="match status" value="1"/>
</dbReference>
<sequence>MPGQEIVYTVHKFEAENVDEISINVGEQVIVLEKDEGFNDGWWQGRNVRGEIGLFPITYTVKHPPPTVTASSLALENKIDSLENAISKMKAPTSTSAPPQSKKTISSMSSMSSISSKNIHSTVNQSLENPLLGNKVEEWTSDQVSTWLISVGFDKQLADNFKDQEITGDILLELTLDSLKELDVTTFGKRFKIHNAINALRQGTRKQKQHTSPADNSVASKNTEARVASPFPDLGNHRSNNNALSSYYNNNKQQQPYPDDDLVSDYSTVLRNSQLAPPKTAAPKSSMPPPRPSIPLDMDLIASSPRLSSLVERQNTEHLKNSSQMDRQEQQLQLQIQQNQSRLLQQQQQQRIQYLQQQQQQQQQQRPISHQVISTPTHNNQVSADWKRSTMNNIKTQESLPEGRSSTSSRYSFMRSSLMPSGNNKLQNILPTNAPSVRRSEDVSSLSEATAAPDMEGWLYKQGDKYKTWNKRWFVLKANNLFYFKSPKAVRMKGIINLKGYRIEVDESIHPGKYCFMAHHERERTFYFYTESEKPMKDWLKALMKATIARDFATPVMSSSTIPTISLEMARRMRPRPPSTIFLSQNDPMRASSPAPYRNNMNQHFSLMSLDERAQPIMQFSHQQDMSVNGGSRAPSVMSTRPMDQQKRMLPDNASDYSIDQRSRLKDSGFNSTHGGTGLTRSATESSRSSSGRQSISMASVQQQSVNDTPATVNGTAFYLDEEDEDLIDPEHMSVIESNRPTATTAAYRDNTDRFSQVTAVLDTRPTKQDAYVDWINAHIQGNIKSLTDLSSGDVLLEFLEVLTSKEILRPIVMPGQTLNAQRMDRVIAAFKFMSLEGVDMDGSCTIRDVLNGNEIKIMHMLDAVDYWSKSQTSEANGKKMASGGTFGEDDQCKLRELEEESENILPPNSFASR</sequence>
<dbReference type="PROSITE" id="PS50003">
    <property type="entry name" value="PH_DOMAIN"/>
    <property type="match status" value="1"/>
</dbReference>
<feature type="compositionally biased region" description="Low complexity" evidence="4">
    <location>
        <begin position="239"/>
        <end position="251"/>
    </location>
</feature>
<evidence type="ECO:0000259" key="7">
    <source>
        <dbReference type="PROSITE" id="PS50105"/>
    </source>
</evidence>
<protein>
    <recommendedName>
        <fullName evidence="10">Polar growth protein</fullName>
    </recommendedName>
</protein>
<feature type="region of interest" description="Disordered" evidence="4">
    <location>
        <begin position="622"/>
        <end position="711"/>
    </location>
</feature>
<dbReference type="Pfam" id="PF00018">
    <property type="entry name" value="SH3_1"/>
    <property type="match status" value="1"/>
</dbReference>
<feature type="domain" description="PH" evidence="6">
    <location>
        <begin position="452"/>
        <end position="548"/>
    </location>
</feature>
<feature type="compositionally biased region" description="Polar residues" evidence="4">
    <location>
        <begin position="701"/>
        <end position="711"/>
    </location>
</feature>
<evidence type="ECO:0000256" key="1">
    <source>
        <dbReference type="ARBA" id="ARBA00022443"/>
    </source>
</evidence>
<dbReference type="PROSITE" id="PS50105">
    <property type="entry name" value="SAM_DOMAIN"/>
    <property type="match status" value="1"/>
</dbReference>
<dbReference type="Pfam" id="PF00169">
    <property type="entry name" value="PH"/>
    <property type="match status" value="1"/>
</dbReference>
<dbReference type="VEuPathDB" id="FungiDB:MUCCIDRAFT_165903"/>
<dbReference type="InterPro" id="IPR036872">
    <property type="entry name" value="CH_dom_sf"/>
</dbReference>
<dbReference type="SUPFAM" id="SSF47576">
    <property type="entry name" value="Calponin-homology domain, CH-domain"/>
    <property type="match status" value="1"/>
</dbReference>
<dbReference type="Pfam" id="PF07647">
    <property type="entry name" value="SAM_2"/>
    <property type="match status" value="1"/>
</dbReference>
<dbReference type="PANTHER" id="PTHR12752:SF9">
    <property type="entry name" value="KRAMER, ISOFORM I"/>
    <property type="match status" value="1"/>
</dbReference>
<dbReference type="SUPFAM" id="SSF50044">
    <property type="entry name" value="SH3-domain"/>
    <property type="match status" value="1"/>
</dbReference>
<organism evidence="8 9">
    <name type="scientific">Mucor lusitanicus CBS 277.49</name>
    <dbReference type="NCBI Taxonomy" id="747725"/>
    <lineage>
        <taxon>Eukaryota</taxon>
        <taxon>Fungi</taxon>
        <taxon>Fungi incertae sedis</taxon>
        <taxon>Mucoromycota</taxon>
        <taxon>Mucoromycotina</taxon>
        <taxon>Mucoromycetes</taxon>
        <taxon>Mucorales</taxon>
        <taxon>Mucorineae</taxon>
        <taxon>Mucoraceae</taxon>
        <taxon>Mucor</taxon>
    </lineage>
</organism>
<proteinExistence type="predicted"/>
<evidence type="ECO:0000259" key="6">
    <source>
        <dbReference type="PROSITE" id="PS50003"/>
    </source>
</evidence>
<dbReference type="InterPro" id="IPR001452">
    <property type="entry name" value="SH3_domain"/>
</dbReference>
<keyword evidence="9" id="KW-1185">Reference proteome</keyword>
<dbReference type="FunFam" id="2.30.29.30:FF:000286">
    <property type="entry name" value="PH-protein kinase domain containing protein"/>
    <property type="match status" value="1"/>
</dbReference>
<dbReference type="InterPro" id="IPR011993">
    <property type="entry name" value="PH-like_dom_sf"/>
</dbReference>
<dbReference type="STRING" id="747725.A0A162YQZ6"/>
<dbReference type="AlphaFoldDB" id="A0A162YQZ6"/>
<dbReference type="SMART" id="SM00454">
    <property type="entry name" value="SAM"/>
    <property type="match status" value="1"/>
</dbReference>
<dbReference type="SMART" id="SM00233">
    <property type="entry name" value="PH"/>
    <property type="match status" value="1"/>
</dbReference>
<dbReference type="InterPro" id="IPR001660">
    <property type="entry name" value="SAM"/>
</dbReference>
<reference evidence="8 9" key="1">
    <citation type="submission" date="2015-06" db="EMBL/GenBank/DDBJ databases">
        <title>Expansion of signal transduction pathways in fungi by whole-genome duplication.</title>
        <authorList>
            <consortium name="DOE Joint Genome Institute"/>
            <person name="Corrochano L.M."/>
            <person name="Kuo A."/>
            <person name="Marcet-Houben M."/>
            <person name="Polaino S."/>
            <person name="Salamov A."/>
            <person name="Villalobos J.M."/>
            <person name="Alvarez M.I."/>
            <person name="Avalos J."/>
            <person name="Benito E.P."/>
            <person name="Benoit I."/>
            <person name="Burger G."/>
            <person name="Camino L.P."/>
            <person name="Canovas D."/>
            <person name="Cerda-Olmedo E."/>
            <person name="Cheng J.-F."/>
            <person name="Dominguez A."/>
            <person name="Elias M."/>
            <person name="Eslava A.P."/>
            <person name="Glaser F."/>
            <person name="Grimwood J."/>
            <person name="Gutierrez G."/>
            <person name="Heitman J."/>
            <person name="Henrissat B."/>
            <person name="Iturriaga E.A."/>
            <person name="Lang B.F."/>
            <person name="Lavin J.L."/>
            <person name="Lee S."/>
            <person name="Li W."/>
            <person name="Lindquist E."/>
            <person name="Lopez-Garcia S."/>
            <person name="Luque E.M."/>
            <person name="Marcos A.T."/>
            <person name="Martin J."/>
            <person name="Mccluskey K."/>
            <person name="Medina H.R."/>
            <person name="Miralles-Duran A."/>
            <person name="Miyazaki A."/>
            <person name="Munoz-Torres E."/>
            <person name="Oguiza J.A."/>
            <person name="Ohm R."/>
            <person name="Olmedo M."/>
            <person name="Orejas M."/>
            <person name="Ortiz-Castellanos L."/>
            <person name="Pisabarro A.G."/>
            <person name="Rodriguez-Romero J."/>
            <person name="Ruiz-Herrera J."/>
            <person name="Ruiz-Vazquez R."/>
            <person name="Sanz C."/>
            <person name="Schackwitz W."/>
            <person name="Schmutz J."/>
            <person name="Shahriari M."/>
            <person name="Shelest E."/>
            <person name="Silva-Franco F."/>
            <person name="Soanes D."/>
            <person name="Syed K."/>
            <person name="Tagua V.G."/>
            <person name="Talbot N.J."/>
            <person name="Thon M."/>
            <person name="De Vries R.P."/>
            <person name="Wiebenga A."/>
            <person name="Yadav J.S."/>
            <person name="Braun E.L."/>
            <person name="Baker S."/>
            <person name="Garre V."/>
            <person name="Horwitz B."/>
            <person name="Torres-Martinez S."/>
            <person name="Idnurm A."/>
            <person name="Herrera-Estrella A."/>
            <person name="Gabaldon T."/>
            <person name="Grigoriev I.V."/>
        </authorList>
    </citation>
    <scope>NUCLEOTIDE SEQUENCE [LARGE SCALE GENOMIC DNA]</scope>
    <source>
        <strain evidence="8 9">CBS 277.49</strain>
    </source>
</reference>
<feature type="compositionally biased region" description="Polar residues" evidence="4">
    <location>
        <begin position="265"/>
        <end position="275"/>
    </location>
</feature>
<dbReference type="SMART" id="SM00326">
    <property type="entry name" value="SH3"/>
    <property type="match status" value="1"/>
</dbReference>
<comment type="caution">
    <text evidence="8">The sequence shown here is derived from an EMBL/GenBank/DDBJ whole genome shotgun (WGS) entry which is preliminary data.</text>
</comment>
<evidence type="ECO:0000259" key="5">
    <source>
        <dbReference type="PROSITE" id="PS50002"/>
    </source>
</evidence>
<feature type="domain" description="SAM" evidence="7">
    <location>
        <begin position="139"/>
        <end position="203"/>
    </location>
</feature>
<dbReference type="Gene3D" id="1.10.150.50">
    <property type="entry name" value="Transcription Factor, Ets-1"/>
    <property type="match status" value="1"/>
</dbReference>
<evidence type="ECO:0000256" key="4">
    <source>
        <dbReference type="SAM" id="MobiDB-lite"/>
    </source>
</evidence>
<dbReference type="CDD" id="cd09535">
    <property type="entry name" value="SAM_BOI-like_fungal"/>
    <property type="match status" value="1"/>
</dbReference>
<dbReference type="Gene3D" id="2.30.29.30">
    <property type="entry name" value="Pleckstrin-homology domain (PH domain)/Phosphotyrosine-binding domain (PTB)"/>
    <property type="match status" value="1"/>
</dbReference>
<feature type="compositionally biased region" description="Polar residues" evidence="4">
    <location>
        <begin position="210"/>
        <end position="222"/>
    </location>
</feature>
<name>A0A162YQZ6_MUCCL</name>
<feature type="region of interest" description="Disordered" evidence="4">
    <location>
        <begin position="577"/>
        <end position="598"/>
    </location>
</feature>